<evidence type="ECO:0000313" key="7">
    <source>
        <dbReference type="EMBL" id="PKZ29727.1"/>
    </source>
</evidence>
<evidence type="ECO:0000256" key="2">
    <source>
        <dbReference type="ARBA" id="ARBA00022475"/>
    </source>
</evidence>
<dbReference type="EMBL" id="CP053832">
    <property type="protein sequence ID" value="QKF84303.1"/>
    <property type="molecule type" value="Genomic_DNA"/>
</dbReference>
<dbReference type="PANTHER" id="PTHR33529:SF7">
    <property type="entry name" value="LIPOPOLYSACCHARIDE EXPORT SYSTEM PERMEASE PROTEIN LPTF"/>
    <property type="match status" value="1"/>
</dbReference>
<dbReference type="EMBL" id="PKHU01000002">
    <property type="protein sequence ID" value="PKZ29727.1"/>
    <property type="molecule type" value="Genomic_DNA"/>
</dbReference>
<feature type="transmembrane region" description="Helical" evidence="6">
    <location>
        <begin position="291"/>
        <end position="311"/>
    </location>
</feature>
<dbReference type="GeneID" id="77175719"/>
<keyword evidence="5 6" id="KW-0472">Membrane</keyword>
<reference evidence="7 9" key="1">
    <citation type="submission" date="2017-12" db="EMBL/GenBank/DDBJ databases">
        <title>Phylogenetic diversity of female urinary microbiome.</title>
        <authorList>
            <person name="Thomas-White K."/>
            <person name="Wolfe A.J."/>
        </authorList>
    </citation>
    <scope>NUCLEOTIDE SEQUENCE [LARGE SCALE GENOMIC DNA]</scope>
    <source>
        <strain evidence="7 9">UMB0112</strain>
    </source>
</reference>
<evidence type="ECO:0000256" key="6">
    <source>
        <dbReference type="SAM" id="Phobius"/>
    </source>
</evidence>
<dbReference type="AlphaFoldDB" id="A0A2I1NBF8"/>
<feature type="transmembrane region" description="Helical" evidence="6">
    <location>
        <begin position="317"/>
        <end position="335"/>
    </location>
</feature>
<evidence type="ECO:0000313" key="10">
    <source>
        <dbReference type="Proteomes" id="UP000509722"/>
    </source>
</evidence>
<evidence type="ECO:0000256" key="5">
    <source>
        <dbReference type="ARBA" id="ARBA00023136"/>
    </source>
</evidence>
<dbReference type="OrthoDB" id="5372422at2"/>
<evidence type="ECO:0000256" key="3">
    <source>
        <dbReference type="ARBA" id="ARBA00022692"/>
    </source>
</evidence>
<dbReference type="PANTHER" id="PTHR33529">
    <property type="entry name" value="SLR0882 PROTEIN-RELATED"/>
    <property type="match status" value="1"/>
</dbReference>
<sequence length="342" mass="39381">MNKINRYLLSSFISSFASLFSVLFLIMSIVFFIQIAKITSFIEINSSELFKLYLFMLPRILIFTTPIAFFVALAVSLFRLSRENESIVIFTFGYPSKKIARFFLFLSTILSIILLFTSLIMMPYAENLKDNFVDYKKTQATLNLKSSELGQKFGEWLIFIQSDEKLDKNTIYNDLIMYAPKKGSEKEKIILAKKGEFKSEDSVFKMILSNGLIYTVDKNIHITSFKNMIIRSNPTGQIRDANSIINYWMSAKTDKKRAKDLSIYTLVSLFPLASVLFAISLGIVTYRYEKGFVYVGVFGVLFVYFASIMLLAKKPFIAIPVVFSLFFITSLFAFYQKISKKY</sequence>
<feature type="transmembrane region" description="Helical" evidence="6">
    <location>
        <begin position="99"/>
        <end position="125"/>
    </location>
</feature>
<evidence type="ECO:0000313" key="9">
    <source>
        <dbReference type="Proteomes" id="UP000234639"/>
    </source>
</evidence>
<keyword evidence="3 6" id="KW-0812">Transmembrane</keyword>
<dbReference type="RefSeq" id="WP_018712997.1">
    <property type="nucleotide sequence ID" value="NZ_CP053832.1"/>
</dbReference>
<dbReference type="InterPro" id="IPR005495">
    <property type="entry name" value="LptG/LptF_permease"/>
</dbReference>
<evidence type="ECO:0000256" key="4">
    <source>
        <dbReference type="ARBA" id="ARBA00022989"/>
    </source>
</evidence>
<dbReference type="GO" id="GO:0043190">
    <property type="term" value="C:ATP-binding cassette (ABC) transporter complex"/>
    <property type="evidence" value="ECO:0007669"/>
    <property type="project" value="TreeGrafter"/>
</dbReference>
<dbReference type="Pfam" id="PF03739">
    <property type="entry name" value="LptF_LptG"/>
    <property type="match status" value="1"/>
</dbReference>
<dbReference type="Proteomes" id="UP000234639">
    <property type="component" value="Unassembled WGS sequence"/>
</dbReference>
<proteinExistence type="predicted"/>
<feature type="transmembrane region" description="Helical" evidence="6">
    <location>
        <begin position="12"/>
        <end position="36"/>
    </location>
</feature>
<evidence type="ECO:0000313" key="8">
    <source>
        <dbReference type="EMBL" id="QKF84303.1"/>
    </source>
</evidence>
<evidence type="ECO:0000256" key="1">
    <source>
        <dbReference type="ARBA" id="ARBA00004651"/>
    </source>
</evidence>
<name>A0A2I1NBF8_9BACT</name>
<gene>
    <name evidence="8" type="primary">lptF</name>
    <name evidence="8" type="ORF">CURT_0816</name>
    <name evidence="7" type="ORF">CYJ41_02215</name>
</gene>
<dbReference type="GO" id="GO:0015920">
    <property type="term" value="P:lipopolysaccharide transport"/>
    <property type="evidence" value="ECO:0007669"/>
    <property type="project" value="TreeGrafter"/>
</dbReference>
<feature type="transmembrane region" description="Helical" evidence="6">
    <location>
        <begin position="56"/>
        <end position="78"/>
    </location>
</feature>
<reference evidence="8 10" key="2">
    <citation type="submission" date="2020-05" db="EMBL/GenBank/DDBJ databases">
        <title>Complete genome sequencing of Campylobacter and Arcobacter type strains.</title>
        <authorList>
            <person name="Miller W.G."/>
            <person name="Yee E."/>
        </authorList>
    </citation>
    <scope>NUCLEOTIDE SEQUENCE [LARGE SCALE GENOMIC DNA]</scope>
    <source>
        <strain evidence="8 10">LMG 6451</strain>
    </source>
</reference>
<keyword evidence="4 6" id="KW-1133">Transmembrane helix</keyword>
<organism evidence="7 9">
    <name type="scientific">Campylobacter ureolyticus</name>
    <dbReference type="NCBI Taxonomy" id="827"/>
    <lineage>
        <taxon>Bacteria</taxon>
        <taxon>Pseudomonadati</taxon>
        <taxon>Campylobacterota</taxon>
        <taxon>Epsilonproteobacteria</taxon>
        <taxon>Campylobacterales</taxon>
        <taxon>Campylobacteraceae</taxon>
        <taxon>Campylobacter</taxon>
    </lineage>
</organism>
<dbReference type="Proteomes" id="UP000509722">
    <property type="component" value="Chromosome"/>
</dbReference>
<keyword evidence="2" id="KW-1003">Cell membrane</keyword>
<protein>
    <submittedName>
        <fullName evidence="8">Lipooligosaccharide transport system, ABC transporter permease component LptF</fullName>
    </submittedName>
    <submittedName>
        <fullName evidence="7">YjgP/YjgQ family permease</fullName>
    </submittedName>
</protein>
<feature type="transmembrane region" description="Helical" evidence="6">
    <location>
        <begin position="261"/>
        <end position="284"/>
    </location>
</feature>
<comment type="subcellular location">
    <subcellularLocation>
        <location evidence="1">Cell membrane</location>
        <topology evidence="1">Multi-pass membrane protein</topology>
    </subcellularLocation>
</comment>
<accession>A0A2I1NBF8</accession>